<proteinExistence type="predicted"/>
<evidence type="ECO:0000313" key="3">
    <source>
        <dbReference type="EMBL" id="GAH69256.1"/>
    </source>
</evidence>
<protein>
    <recommendedName>
        <fullName evidence="2">HNH nuclease domain-containing protein</fullName>
    </recommendedName>
</protein>
<feature type="region of interest" description="Disordered" evidence="1">
    <location>
        <begin position="190"/>
        <end position="219"/>
    </location>
</feature>
<dbReference type="AlphaFoldDB" id="X1HGD0"/>
<evidence type="ECO:0000259" key="2">
    <source>
        <dbReference type="SMART" id="SM00507"/>
    </source>
</evidence>
<dbReference type="InterPro" id="IPR003615">
    <property type="entry name" value="HNH_nuc"/>
</dbReference>
<sequence>LGTVRHRVRHKMAYENEATERGRLRRQLIDAENHPCAIPNCQTPYDRREVHRIKNGCEGGHYTTENTIVLCYTHHKAQHPHSKFKLGDKVRLKFGKDTKHDAPQWIIELGINPMRPRTIVAVRYDAEARCNFYRLGSNAKGEAFTRNGNPLDGFTDYEFRSFQMIPYEPRRYGKRQYKMAADDSRLTHKIRPLENADNVKPHGTPASQPSRQSLENKAKRQRKCFTCDKTPANNEYRGKHYCAKCYRRIKWQMLPHTEPNKPNYS</sequence>
<comment type="caution">
    <text evidence="3">The sequence shown here is derived from an EMBL/GenBank/DDBJ whole genome shotgun (WGS) entry which is preliminary data.</text>
</comment>
<reference evidence="3" key="1">
    <citation type="journal article" date="2014" name="Front. Microbiol.">
        <title>High frequency of phylogenetically diverse reductive dehalogenase-homologous genes in deep subseafloor sedimentary metagenomes.</title>
        <authorList>
            <person name="Kawai M."/>
            <person name="Futagami T."/>
            <person name="Toyoda A."/>
            <person name="Takaki Y."/>
            <person name="Nishi S."/>
            <person name="Hori S."/>
            <person name="Arai W."/>
            <person name="Tsubouchi T."/>
            <person name="Morono Y."/>
            <person name="Uchiyama I."/>
            <person name="Ito T."/>
            <person name="Fujiyama A."/>
            <person name="Inagaki F."/>
            <person name="Takami H."/>
        </authorList>
    </citation>
    <scope>NUCLEOTIDE SEQUENCE</scope>
    <source>
        <strain evidence="3">Expedition CK06-06</strain>
    </source>
</reference>
<gene>
    <name evidence="3" type="ORF">S03H2_47119</name>
</gene>
<organism evidence="3">
    <name type="scientific">marine sediment metagenome</name>
    <dbReference type="NCBI Taxonomy" id="412755"/>
    <lineage>
        <taxon>unclassified sequences</taxon>
        <taxon>metagenomes</taxon>
        <taxon>ecological metagenomes</taxon>
    </lineage>
</organism>
<accession>X1HGD0</accession>
<feature type="non-terminal residue" evidence="3">
    <location>
        <position position="1"/>
    </location>
</feature>
<dbReference type="SMART" id="SM00507">
    <property type="entry name" value="HNHc"/>
    <property type="match status" value="1"/>
</dbReference>
<evidence type="ECO:0000256" key="1">
    <source>
        <dbReference type="SAM" id="MobiDB-lite"/>
    </source>
</evidence>
<dbReference type="EMBL" id="BARU01029642">
    <property type="protein sequence ID" value="GAH69256.1"/>
    <property type="molecule type" value="Genomic_DNA"/>
</dbReference>
<feature type="compositionally biased region" description="Basic and acidic residues" evidence="1">
    <location>
        <begin position="190"/>
        <end position="200"/>
    </location>
</feature>
<dbReference type="CDD" id="cd00085">
    <property type="entry name" value="HNHc"/>
    <property type="match status" value="1"/>
</dbReference>
<feature type="compositionally biased region" description="Polar residues" evidence="1">
    <location>
        <begin position="205"/>
        <end position="215"/>
    </location>
</feature>
<feature type="non-terminal residue" evidence="3">
    <location>
        <position position="265"/>
    </location>
</feature>
<feature type="domain" description="HNH nuclease" evidence="2">
    <location>
        <begin position="23"/>
        <end position="76"/>
    </location>
</feature>
<name>X1HGD0_9ZZZZ</name>